<reference evidence="5" key="1">
    <citation type="journal article" date="2025" name="Foods">
        <title>Unveiling the Microbial Signatures of Arabica Coffee Cherries: Insights into Ripeness Specific Diversity, Functional Traits, and Implications for Quality and Safety.</title>
        <authorList>
            <consortium name="RefSeq"/>
            <person name="Tenea G.N."/>
            <person name="Cifuentes V."/>
            <person name="Reyes P."/>
            <person name="Cevallos-Vallejos M."/>
        </authorList>
    </citation>
    <scope>NUCLEOTIDE SEQUENCE [LARGE SCALE GENOMIC DNA]</scope>
</reference>
<dbReference type="Pfam" id="PF00107">
    <property type="entry name" value="ADH_zinc_N"/>
    <property type="match status" value="1"/>
</dbReference>
<dbReference type="Proteomes" id="UP001652660">
    <property type="component" value="Chromosome 7e"/>
</dbReference>
<dbReference type="Gene3D" id="3.90.180.10">
    <property type="entry name" value="Medium-chain alcohol dehydrogenases, catalytic domain"/>
    <property type="match status" value="1"/>
</dbReference>
<dbReference type="InterPro" id="IPR013149">
    <property type="entry name" value="ADH-like_C"/>
</dbReference>
<dbReference type="RefSeq" id="XP_027074828.2">
    <property type="nucleotide sequence ID" value="XM_027219027.2"/>
</dbReference>
<sequence>MGALGASCRNCEMCCQDLEAYCSEKVFTHGSIDKHGEPTQGGFCDLMVADEHFLFCWPENLPMDAGAPLLCAGITTYSSMRYFGLDKPGIHVGIVGLGGLGHLAVKFAKAFGAKVTVISTSASKRQEAITKLGADAFLVSSNPEQMQAAASTMDGILDTVSANHPIVHLINLVKPLGKFILLGLPEKPPELPIFPIIMGKEKDNCW</sequence>
<dbReference type="AlphaFoldDB" id="A0A6P6T8T7"/>
<proteinExistence type="predicted"/>
<keyword evidence="2" id="KW-0862">Zinc</keyword>
<dbReference type="SUPFAM" id="SSF51735">
    <property type="entry name" value="NAD(P)-binding Rossmann-fold domains"/>
    <property type="match status" value="1"/>
</dbReference>
<evidence type="ECO:0000256" key="3">
    <source>
        <dbReference type="ARBA" id="ARBA00023002"/>
    </source>
</evidence>
<dbReference type="Gene3D" id="3.40.50.720">
    <property type="entry name" value="NAD(P)-binding Rossmann-like Domain"/>
    <property type="match status" value="1"/>
</dbReference>
<evidence type="ECO:0000313" key="6">
    <source>
        <dbReference type="RefSeq" id="XP_027074828.2"/>
    </source>
</evidence>
<dbReference type="GeneID" id="113699008"/>
<protein>
    <submittedName>
        <fullName evidence="6">8-hydroxygeraniol dehydrogenase-like isoform X2</fullName>
    </submittedName>
</protein>
<keyword evidence="5" id="KW-1185">Reference proteome</keyword>
<dbReference type="InterPro" id="IPR036291">
    <property type="entry name" value="NAD(P)-bd_dom_sf"/>
</dbReference>
<dbReference type="GO" id="GO:0008270">
    <property type="term" value="F:zinc ion binding"/>
    <property type="evidence" value="ECO:0007669"/>
    <property type="project" value="InterPro"/>
</dbReference>
<dbReference type="InterPro" id="IPR047109">
    <property type="entry name" value="CAD-like"/>
</dbReference>
<evidence type="ECO:0000256" key="1">
    <source>
        <dbReference type="ARBA" id="ARBA00022723"/>
    </source>
</evidence>
<dbReference type="PANTHER" id="PTHR42683">
    <property type="entry name" value="ALDEHYDE REDUCTASE"/>
    <property type="match status" value="1"/>
</dbReference>
<gene>
    <name evidence="6" type="primary">LOC113699008</name>
</gene>
<dbReference type="SUPFAM" id="SSF50129">
    <property type="entry name" value="GroES-like"/>
    <property type="match status" value="1"/>
</dbReference>
<accession>A0A6P6T8T7</accession>
<feature type="domain" description="Alcohol dehydrogenase-like C-terminal" evidence="4">
    <location>
        <begin position="99"/>
        <end position="199"/>
    </location>
</feature>
<organism evidence="5 6">
    <name type="scientific">Coffea arabica</name>
    <name type="common">Arabian coffee</name>
    <dbReference type="NCBI Taxonomy" id="13443"/>
    <lineage>
        <taxon>Eukaryota</taxon>
        <taxon>Viridiplantae</taxon>
        <taxon>Streptophyta</taxon>
        <taxon>Embryophyta</taxon>
        <taxon>Tracheophyta</taxon>
        <taxon>Spermatophyta</taxon>
        <taxon>Magnoliopsida</taxon>
        <taxon>eudicotyledons</taxon>
        <taxon>Gunneridae</taxon>
        <taxon>Pentapetalae</taxon>
        <taxon>asterids</taxon>
        <taxon>lamiids</taxon>
        <taxon>Gentianales</taxon>
        <taxon>Rubiaceae</taxon>
        <taxon>Ixoroideae</taxon>
        <taxon>Gardenieae complex</taxon>
        <taxon>Bertiereae - Coffeeae clade</taxon>
        <taxon>Coffeeae</taxon>
        <taxon>Coffea</taxon>
    </lineage>
</organism>
<evidence type="ECO:0000256" key="2">
    <source>
        <dbReference type="ARBA" id="ARBA00022833"/>
    </source>
</evidence>
<reference evidence="6" key="2">
    <citation type="submission" date="2025-08" db="UniProtKB">
        <authorList>
            <consortium name="RefSeq"/>
        </authorList>
    </citation>
    <scope>IDENTIFICATION</scope>
    <source>
        <tissue evidence="6">Leaves</tissue>
    </source>
</reference>
<dbReference type="GO" id="GO:0009809">
    <property type="term" value="P:lignin biosynthetic process"/>
    <property type="evidence" value="ECO:0007669"/>
    <property type="project" value="UniProtKB-ARBA"/>
</dbReference>
<evidence type="ECO:0000313" key="5">
    <source>
        <dbReference type="Proteomes" id="UP001652660"/>
    </source>
</evidence>
<evidence type="ECO:0000259" key="4">
    <source>
        <dbReference type="Pfam" id="PF00107"/>
    </source>
</evidence>
<keyword evidence="3" id="KW-0560">Oxidoreductase</keyword>
<dbReference type="InterPro" id="IPR011032">
    <property type="entry name" value="GroES-like_sf"/>
</dbReference>
<name>A0A6P6T8T7_COFAR</name>
<keyword evidence="1" id="KW-0479">Metal-binding</keyword>
<dbReference type="GO" id="GO:0016616">
    <property type="term" value="F:oxidoreductase activity, acting on the CH-OH group of donors, NAD or NADP as acceptor"/>
    <property type="evidence" value="ECO:0007669"/>
    <property type="project" value="InterPro"/>
</dbReference>